<keyword evidence="4" id="KW-0145">Chemotaxis</keyword>
<dbReference type="GO" id="GO:0006952">
    <property type="term" value="P:defense response"/>
    <property type="evidence" value="ECO:0007669"/>
    <property type="project" value="InterPro"/>
</dbReference>
<dbReference type="Ensembl" id="ENSCPVT00000002443.2">
    <property type="protein sequence ID" value="ENSCPVP00000002349.1"/>
    <property type="gene ID" value="ENSCPVG00000001733.2"/>
</dbReference>
<evidence type="ECO:0000256" key="3">
    <source>
        <dbReference type="ARBA" id="ARBA00016440"/>
    </source>
</evidence>
<evidence type="ECO:0000256" key="11">
    <source>
        <dbReference type="SAM" id="MobiDB-lite"/>
    </source>
</evidence>
<dbReference type="InterPro" id="IPR036048">
    <property type="entry name" value="Interleukin_8-like_sf"/>
</dbReference>
<dbReference type="Gene3D" id="2.40.50.40">
    <property type="match status" value="1"/>
</dbReference>
<proteinExistence type="inferred from homology"/>
<keyword evidence="6" id="KW-0964">Secreted</keyword>
<dbReference type="GO" id="GO:0008083">
    <property type="term" value="F:growth factor activity"/>
    <property type="evidence" value="ECO:0007669"/>
    <property type="project" value="UniProtKB-KW"/>
</dbReference>
<evidence type="ECO:0000256" key="6">
    <source>
        <dbReference type="ARBA" id="ARBA00022525"/>
    </source>
</evidence>
<dbReference type="InterPro" id="IPR033899">
    <property type="entry name" value="CXC_Chemokine_domain"/>
</dbReference>
<keyword evidence="7" id="KW-0732">Signal</keyword>
<comment type="similarity">
    <text evidence="2">Belongs to the intercrine alpha (chemokine CxC) family.</text>
</comment>
<feature type="region of interest" description="Disordered" evidence="11">
    <location>
        <begin position="91"/>
        <end position="155"/>
    </location>
</feature>
<comment type="subcellular location">
    <subcellularLocation>
        <location evidence="1">Secreted</location>
    </subcellularLocation>
</comment>
<dbReference type="Proteomes" id="UP000694382">
    <property type="component" value="Chromosome 6"/>
</dbReference>
<dbReference type="PANTHER" id="PTHR12015">
    <property type="entry name" value="SMALL INDUCIBLE CYTOKINE A"/>
    <property type="match status" value="1"/>
</dbReference>
<dbReference type="CDD" id="cd00273">
    <property type="entry name" value="Chemokine_CXC"/>
    <property type="match status" value="1"/>
</dbReference>
<evidence type="ECO:0000256" key="10">
    <source>
        <dbReference type="ARBA" id="ARBA00033206"/>
    </source>
</evidence>
<evidence type="ECO:0000256" key="1">
    <source>
        <dbReference type="ARBA" id="ARBA00004613"/>
    </source>
</evidence>
<dbReference type="PANTHER" id="PTHR12015:SF193">
    <property type="entry name" value="STROMAL CELL-DERIVED FACTOR 1"/>
    <property type="match status" value="1"/>
</dbReference>
<evidence type="ECO:0000256" key="8">
    <source>
        <dbReference type="ARBA" id="ARBA00023030"/>
    </source>
</evidence>
<evidence type="ECO:0000256" key="5">
    <source>
        <dbReference type="ARBA" id="ARBA00022514"/>
    </source>
</evidence>
<gene>
    <name evidence="12" type="primary">CXCL12</name>
</gene>
<dbReference type="FunFam" id="2.40.50.40:FF:000010">
    <property type="entry name" value="Stromal cell-derived factor 1 precursor"/>
    <property type="match status" value="1"/>
</dbReference>
<reference evidence="12" key="1">
    <citation type="submission" date="2020-02" db="EMBL/GenBank/DDBJ databases">
        <authorList>
            <person name="Enbody D E."/>
            <person name="Pettersson E M."/>
        </authorList>
    </citation>
    <scope>NUCLEOTIDE SEQUENCE [LARGE SCALE GENOMIC DNA]</scope>
</reference>
<reference evidence="12" key="3">
    <citation type="submission" date="2025-09" db="UniProtKB">
        <authorList>
            <consortium name="Ensembl"/>
        </authorList>
    </citation>
    <scope>IDENTIFICATION</scope>
</reference>
<evidence type="ECO:0000256" key="2">
    <source>
        <dbReference type="ARBA" id="ARBA00010665"/>
    </source>
</evidence>
<keyword evidence="13" id="KW-1185">Reference proteome</keyword>
<name>A0A8C3MC72_GEOPR</name>
<dbReference type="GO" id="GO:0008009">
    <property type="term" value="F:chemokine activity"/>
    <property type="evidence" value="ECO:0007669"/>
    <property type="project" value="InterPro"/>
</dbReference>
<accession>A0A8C3MC72</accession>
<keyword evidence="5" id="KW-0202">Cytokine</keyword>
<evidence type="ECO:0000256" key="7">
    <source>
        <dbReference type="ARBA" id="ARBA00022729"/>
    </source>
</evidence>
<dbReference type="SUPFAM" id="SSF54117">
    <property type="entry name" value="Interleukin 8-like chemokines"/>
    <property type="match status" value="1"/>
</dbReference>
<protein>
    <recommendedName>
        <fullName evidence="3">Stromal cell-derived factor 1</fullName>
    </recommendedName>
    <alternativeName>
        <fullName evidence="10">C-X-C motif chemokine 12</fullName>
    </alternativeName>
</protein>
<dbReference type="AlphaFoldDB" id="A0A8C3MC72"/>
<organism evidence="12 13">
    <name type="scientific">Geospiza parvula</name>
    <name type="common">Small tree-finch</name>
    <name type="synonym">Camarhynchus parvulus</name>
    <dbReference type="NCBI Taxonomy" id="87175"/>
    <lineage>
        <taxon>Eukaryota</taxon>
        <taxon>Metazoa</taxon>
        <taxon>Chordata</taxon>
        <taxon>Craniata</taxon>
        <taxon>Vertebrata</taxon>
        <taxon>Euteleostomi</taxon>
        <taxon>Archelosauria</taxon>
        <taxon>Archosauria</taxon>
        <taxon>Dinosauria</taxon>
        <taxon>Saurischia</taxon>
        <taxon>Theropoda</taxon>
        <taxon>Coelurosauria</taxon>
        <taxon>Aves</taxon>
        <taxon>Neognathae</taxon>
        <taxon>Neoaves</taxon>
        <taxon>Telluraves</taxon>
        <taxon>Australaves</taxon>
        <taxon>Passeriformes</taxon>
        <taxon>Thraupidae</taxon>
        <taxon>Camarhynchus</taxon>
    </lineage>
</organism>
<dbReference type="InterPro" id="IPR001811">
    <property type="entry name" value="Chemokine_IL8-like_dom"/>
</dbReference>
<evidence type="ECO:0000313" key="12">
    <source>
        <dbReference type="Ensembl" id="ENSCPVP00000002349.1"/>
    </source>
</evidence>
<evidence type="ECO:0000256" key="9">
    <source>
        <dbReference type="ARBA" id="ARBA00023157"/>
    </source>
</evidence>
<dbReference type="GO" id="GO:0005615">
    <property type="term" value="C:extracellular space"/>
    <property type="evidence" value="ECO:0007669"/>
    <property type="project" value="UniProtKB-KW"/>
</dbReference>
<keyword evidence="8" id="KW-0339">Growth factor</keyword>
<evidence type="ECO:0000256" key="4">
    <source>
        <dbReference type="ARBA" id="ARBA00022500"/>
    </source>
</evidence>
<dbReference type="Pfam" id="PF00048">
    <property type="entry name" value="IL8"/>
    <property type="match status" value="1"/>
</dbReference>
<feature type="compositionally biased region" description="Basic and acidic residues" evidence="11">
    <location>
        <begin position="119"/>
        <end position="144"/>
    </location>
</feature>
<dbReference type="InterPro" id="IPR039809">
    <property type="entry name" value="Chemokine_b/g/d"/>
</dbReference>
<dbReference type="SMART" id="SM00199">
    <property type="entry name" value="SCY"/>
    <property type="match status" value="1"/>
</dbReference>
<sequence length="265" mass="28615">MCTAIPVPAALLQEPPCRGGKFDEEATFFPLGLDGVAVTPAAAAAPSRRCRGGTEAVPGERLTERSEKPSLFWFLSNHFLAEEGCNNMPRAINHSLATPPGSPPPAPGPSIAGGAEGPPAERRGRRDEQSRAEQSRAEQSRAEQSRAAQRLPASSSQPSMDLRALALLAFALAVISLSEEKPVSLTYRCPCRFYESNVARANIKHLKILSTPNCSLQIVARLKSNSKQVCIDPKLKWIQEYLEKALNKGATQLEPVLLSLPLVKT</sequence>
<reference evidence="12" key="2">
    <citation type="submission" date="2025-08" db="UniProtKB">
        <authorList>
            <consortium name="Ensembl"/>
        </authorList>
    </citation>
    <scope>IDENTIFICATION</scope>
</reference>
<keyword evidence="9" id="KW-1015">Disulfide bond</keyword>
<evidence type="ECO:0000313" key="13">
    <source>
        <dbReference type="Proteomes" id="UP000694382"/>
    </source>
</evidence>
<dbReference type="GO" id="GO:0006955">
    <property type="term" value="P:immune response"/>
    <property type="evidence" value="ECO:0007669"/>
    <property type="project" value="InterPro"/>
</dbReference>